<dbReference type="PROSITE" id="PS51998">
    <property type="entry name" value="DEK_C"/>
    <property type="match status" value="1"/>
</dbReference>
<evidence type="ECO:0000313" key="5">
    <source>
        <dbReference type="Proteomes" id="UP001172102"/>
    </source>
</evidence>
<evidence type="ECO:0000256" key="1">
    <source>
        <dbReference type="SAM" id="MobiDB-lite"/>
    </source>
</evidence>
<dbReference type="Gene3D" id="1.10.245.10">
    <property type="entry name" value="SWIB/MDM2 domain"/>
    <property type="match status" value="1"/>
</dbReference>
<feature type="domain" description="DEK-C" evidence="3">
    <location>
        <begin position="7"/>
        <end position="62"/>
    </location>
</feature>
<feature type="compositionally biased region" description="Basic and acidic residues" evidence="1">
    <location>
        <begin position="138"/>
        <end position="149"/>
    </location>
</feature>
<sequence>MSSPLTAAEKANYTRIIDGILAAANLETVTRKKIRQGLEAAIDQDLSEKKDAIKTLIEARFDAISSTPTQAMPTPPSGTTAESSPKRESRVKSEPGVNGNGTSKLDDADADDADIGANGEIEVSLQQQEQPAKKKQKRESSSEDADARLAAELQAQENRLSRGPRTRNAAVAKVVKGAKAKTKKAKAAPKKKSEKRVRSDDDSQAEGSEANGTKKRKAGGGFQKPFNLSYPLQELCGEPQLSRPQVVKKLWEHIKANELQDPADKRQIICDDKMQAVFKQSRVDMFQMNKLLGNQLYPIEDE</sequence>
<dbReference type="AlphaFoldDB" id="A0AA40AZV7"/>
<accession>A0AA40AZV7</accession>
<feature type="compositionally biased region" description="Basic residues" evidence="1">
    <location>
        <begin position="176"/>
        <end position="195"/>
    </location>
</feature>
<dbReference type="SUPFAM" id="SSF109715">
    <property type="entry name" value="DEK C-terminal domain"/>
    <property type="match status" value="1"/>
</dbReference>
<dbReference type="CDD" id="cd10567">
    <property type="entry name" value="SWIB-MDM2_like"/>
    <property type="match status" value="1"/>
</dbReference>
<dbReference type="InterPro" id="IPR003121">
    <property type="entry name" value="SWIB_MDM2_domain"/>
</dbReference>
<name>A0AA40AZV7_9PEZI</name>
<dbReference type="Pfam" id="PF02201">
    <property type="entry name" value="SWIB"/>
    <property type="match status" value="1"/>
</dbReference>
<dbReference type="Gene3D" id="1.10.10.60">
    <property type="entry name" value="Homeodomain-like"/>
    <property type="match status" value="1"/>
</dbReference>
<dbReference type="InterPro" id="IPR036885">
    <property type="entry name" value="SWIB_MDM2_dom_sf"/>
</dbReference>
<dbReference type="SMART" id="SM00151">
    <property type="entry name" value="SWIB"/>
    <property type="match status" value="1"/>
</dbReference>
<feature type="region of interest" description="Disordered" evidence="1">
    <location>
        <begin position="64"/>
        <end position="224"/>
    </location>
</feature>
<evidence type="ECO:0000259" key="2">
    <source>
        <dbReference type="PROSITE" id="PS51925"/>
    </source>
</evidence>
<dbReference type="PANTHER" id="PTHR13844">
    <property type="entry name" value="SWI/SNF-RELATED MATRIX-ASSOCIATED ACTIN-DEPENDENT REGULATOR OF CHROMATIN SUBFAMILY D"/>
    <property type="match status" value="1"/>
</dbReference>
<dbReference type="Proteomes" id="UP001172102">
    <property type="component" value="Unassembled WGS sequence"/>
</dbReference>
<dbReference type="InterPro" id="IPR014876">
    <property type="entry name" value="DEK_C"/>
</dbReference>
<organism evidence="4 5">
    <name type="scientific">Lasiosphaeris hirsuta</name>
    <dbReference type="NCBI Taxonomy" id="260670"/>
    <lineage>
        <taxon>Eukaryota</taxon>
        <taxon>Fungi</taxon>
        <taxon>Dikarya</taxon>
        <taxon>Ascomycota</taxon>
        <taxon>Pezizomycotina</taxon>
        <taxon>Sordariomycetes</taxon>
        <taxon>Sordariomycetidae</taxon>
        <taxon>Sordariales</taxon>
        <taxon>Lasiosphaeriaceae</taxon>
        <taxon>Lasiosphaeris</taxon>
    </lineage>
</organism>
<reference evidence="4" key="1">
    <citation type="submission" date="2023-06" db="EMBL/GenBank/DDBJ databases">
        <title>Genome-scale phylogeny and comparative genomics of the fungal order Sordariales.</title>
        <authorList>
            <consortium name="Lawrence Berkeley National Laboratory"/>
            <person name="Hensen N."/>
            <person name="Bonometti L."/>
            <person name="Westerberg I."/>
            <person name="Brannstrom I.O."/>
            <person name="Guillou S."/>
            <person name="Cros-Aarteil S."/>
            <person name="Calhoun S."/>
            <person name="Haridas S."/>
            <person name="Kuo A."/>
            <person name="Mondo S."/>
            <person name="Pangilinan J."/>
            <person name="Riley R."/>
            <person name="Labutti K."/>
            <person name="Andreopoulos B."/>
            <person name="Lipzen A."/>
            <person name="Chen C."/>
            <person name="Yanf M."/>
            <person name="Daum C."/>
            <person name="Ng V."/>
            <person name="Clum A."/>
            <person name="Steindorff A."/>
            <person name="Ohm R."/>
            <person name="Martin F."/>
            <person name="Silar P."/>
            <person name="Natvig D."/>
            <person name="Lalanne C."/>
            <person name="Gautier V."/>
            <person name="Ament-Velasquez S.L."/>
            <person name="Kruys A."/>
            <person name="Hutchinson M.I."/>
            <person name="Powell A.J."/>
            <person name="Barry K."/>
            <person name="Miller A.N."/>
            <person name="Grigoriev I.V."/>
            <person name="Debuchy R."/>
            <person name="Gladieux P."/>
            <person name="Thoren M.H."/>
            <person name="Johannesson H."/>
        </authorList>
    </citation>
    <scope>NUCLEOTIDE SEQUENCE</scope>
    <source>
        <strain evidence="4">SMH4607-1</strain>
    </source>
</reference>
<evidence type="ECO:0000313" key="4">
    <source>
        <dbReference type="EMBL" id="KAK0725034.1"/>
    </source>
</evidence>
<gene>
    <name evidence="4" type="ORF">B0H67DRAFT_598430</name>
</gene>
<evidence type="ECO:0008006" key="6">
    <source>
        <dbReference type="Google" id="ProtNLM"/>
    </source>
</evidence>
<keyword evidence="5" id="KW-1185">Reference proteome</keyword>
<feature type="compositionally biased region" description="Basic and acidic residues" evidence="1">
    <location>
        <begin position="84"/>
        <end position="93"/>
    </location>
</feature>
<dbReference type="Pfam" id="PF08766">
    <property type="entry name" value="DEK_C"/>
    <property type="match status" value="1"/>
</dbReference>
<evidence type="ECO:0000259" key="3">
    <source>
        <dbReference type="PROSITE" id="PS51998"/>
    </source>
</evidence>
<feature type="domain" description="DM2" evidence="2">
    <location>
        <begin position="221"/>
        <end position="298"/>
    </location>
</feature>
<dbReference type="InterPro" id="IPR019835">
    <property type="entry name" value="SWIB_domain"/>
</dbReference>
<dbReference type="SUPFAM" id="SSF47592">
    <property type="entry name" value="SWIB/MDM2 domain"/>
    <property type="match status" value="1"/>
</dbReference>
<feature type="compositionally biased region" description="Polar residues" evidence="1">
    <location>
        <begin position="64"/>
        <end position="83"/>
    </location>
</feature>
<dbReference type="PROSITE" id="PS51925">
    <property type="entry name" value="SWIB_MDM2"/>
    <property type="match status" value="1"/>
</dbReference>
<proteinExistence type="predicted"/>
<dbReference type="EMBL" id="JAUKUA010000002">
    <property type="protein sequence ID" value="KAK0725034.1"/>
    <property type="molecule type" value="Genomic_DNA"/>
</dbReference>
<comment type="caution">
    <text evidence="4">The sequence shown here is derived from an EMBL/GenBank/DDBJ whole genome shotgun (WGS) entry which is preliminary data.</text>
</comment>
<protein>
    <recommendedName>
        <fullName evidence="6">DM2 domain-containing protein</fullName>
    </recommendedName>
</protein>